<keyword evidence="3" id="KW-1185">Reference proteome</keyword>
<keyword evidence="1" id="KW-0472">Membrane</keyword>
<keyword evidence="1" id="KW-1133">Transmembrane helix</keyword>
<proteinExistence type="predicted"/>
<protein>
    <recommendedName>
        <fullName evidence="4">Transmembrane protein</fullName>
    </recommendedName>
</protein>
<feature type="transmembrane region" description="Helical" evidence="1">
    <location>
        <begin position="227"/>
        <end position="247"/>
    </location>
</feature>
<sequence>MFSIIDDSSAEMPLTLNAEAKVAEGNDNEQGANRLETGWDPKEIRELAKRLDQIAAGWDERRKRPVQILRVLCKLTERDPDRLQPGVDSERWGFRAKEILGEMTRFKVPGAEGWATDQERAKGRMHEHWPEIEAIWERQLETIEDGLSAAGIDVRPKPWSSGSAGGHANRYGFRFDAKEGTQGRKPPRTSRPLPVDLDYRLQTISDHWLIHWISGRGLYLGGWAGKLYLFIFGPLLFGGLLLLWLFFVAMVHAPTSLDFLKIGASWMTIIAVCYLIFGWQFRLVANRIALAPLLLQPFGARYNDYLLELRPDPETERNTLHLVRYVANCPICAEKGCDTVRIESGRLEFFGRLVGRCNRSPNEHVFSFDHVTRHGRFLR</sequence>
<reference evidence="2 3" key="1">
    <citation type="submission" date="2020-06" db="EMBL/GenBank/DDBJ databases">
        <title>Whole-genome sequence of Allochromatium humboldtianum DSM 21881, type strain.</title>
        <authorList>
            <person name="Kyndt J.A."/>
            <person name="Meyer T.E."/>
        </authorList>
    </citation>
    <scope>NUCLEOTIDE SEQUENCE [LARGE SCALE GENOMIC DNA]</scope>
    <source>
        <strain evidence="2 3">DSM 21881</strain>
    </source>
</reference>
<evidence type="ECO:0000313" key="3">
    <source>
        <dbReference type="Proteomes" id="UP000592294"/>
    </source>
</evidence>
<evidence type="ECO:0000313" key="2">
    <source>
        <dbReference type="EMBL" id="NVZ10569.1"/>
    </source>
</evidence>
<comment type="caution">
    <text evidence="2">The sequence shown here is derived from an EMBL/GenBank/DDBJ whole genome shotgun (WGS) entry which is preliminary data.</text>
</comment>
<organism evidence="2 3">
    <name type="scientific">Allochromatium humboldtianum</name>
    <dbReference type="NCBI Taxonomy" id="504901"/>
    <lineage>
        <taxon>Bacteria</taxon>
        <taxon>Pseudomonadati</taxon>
        <taxon>Pseudomonadota</taxon>
        <taxon>Gammaproteobacteria</taxon>
        <taxon>Chromatiales</taxon>
        <taxon>Chromatiaceae</taxon>
        <taxon>Allochromatium</taxon>
    </lineage>
</organism>
<evidence type="ECO:0008006" key="4">
    <source>
        <dbReference type="Google" id="ProtNLM"/>
    </source>
</evidence>
<feature type="transmembrane region" description="Helical" evidence="1">
    <location>
        <begin position="259"/>
        <end position="277"/>
    </location>
</feature>
<gene>
    <name evidence="2" type="ORF">HW932_14990</name>
</gene>
<dbReference type="Proteomes" id="UP000592294">
    <property type="component" value="Unassembled WGS sequence"/>
</dbReference>
<dbReference type="EMBL" id="JABZEO010000010">
    <property type="protein sequence ID" value="NVZ10569.1"/>
    <property type="molecule type" value="Genomic_DNA"/>
</dbReference>
<dbReference type="RefSeq" id="WP_176977306.1">
    <property type="nucleotide sequence ID" value="NZ_JABZEO010000010.1"/>
</dbReference>
<dbReference type="AlphaFoldDB" id="A0A850R794"/>
<keyword evidence="1" id="KW-0812">Transmembrane</keyword>
<name>A0A850R794_9GAMM</name>
<evidence type="ECO:0000256" key="1">
    <source>
        <dbReference type="SAM" id="Phobius"/>
    </source>
</evidence>
<accession>A0A850R794</accession>